<reference evidence="2" key="2">
    <citation type="journal article" date="2015" name="Fish Shellfish Immunol.">
        <title>Early steps in the European eel (Anguilla anguilla)-Vibrio vulnificus interaction in the gills: Role of the RtxA13 toxin.</title>
        <authorList>
            <person name="Callol A."/>
            <person name="Pajuelo D."/>
            <person name="Ebbesson L."/>
            <person name="Teles M."/>
            <person name="MacKenzie S."/>
            <person name="Amaro C."/>
        </authorList>
    </citation>
    <scope>NUCLEOTIDE SEQUENCE</scope>
</reference>
<protein>
    <submittedName>
        <fullName evidence="2">Uncharacterized protein</fullName>
    </submittedName>
</protein>
<name>A0A0E9UNZ3_ANGAN</name>
<evidence type="ECO:0000313" key="2">
    <source>
        <dbReference type="EMBL" id="JAH66925.1"/>
    </source>
</evidence>
<dbReference type="AlphaFoldDB" id="A0A0E9UNZ3"/>
<feature type="compositionally biased region" description="Low complexity" evidence="1">
    <location>
        <begin position="32"/>
        <end position="45"/>
    </location>
</feature>
<reference evidence="2" key="1">
    <citation type="submission" date="2014-11" db="EMBL/GenBank/DDBJ databases">
        <authorList>
            <person name="Amaro Gonzalez C."/>
        </authorList>
    </citation>
    <scope>NUCLEOTIDE SEQUENCE</scope>
</reference>
<feature type="region of interest" description="Disordered" evidence="1">
    <location>
        <begin position="31"/>
        <end position="55"/>
    </location>
</feature>
<sequence>METVARAIITNSDIVRYSLEQLLCFSEVNEFGGSSSKPSPSHHPGQNWPLGKKRL</sequence>
<evidence type="ECO:0000256" key="1">
    <source>
        <dbReference type="SAM" id="MobiDB-lite"/>
    </source>
</evidence>
<organism evidence="2">
    <name type="scientific">Anguilla anguilla</name>
    <name type="common">European freshwater eel</name>
    <name type="synonym">Muraena anguilla</name>
    <dbReference type="NCBI Taxonomy" id="7936"/>
    <lineage>
        <taxon>Eukaryota</taxon>
        <taxon>Metazoa</taxon>
        <taxon>Chordata</taxon>
        <taxon>Craniata</taxon>
        <taxon>Vertebrata</taxon>
        <taxon>Euteleostomi</taxon>
        <taxon>Actinopterygii</taxon>
        <taxon>Neopterygii</taxon>
        <taxon>Teleostei</taxon>
        <taxon>Anguilliformes</taxon>
        <taxon>Anguillidae</taxon>
        <taxon>Anguilla</taxon>
    </lineage>
</organism>
<accession>A0A0E9UNZ3</accession>
<dbReference type="EMBL" id="GBXM01041652">
    <property type="protein sequence ID" value="JAH66925.1"/>
    <property type="molecule type" value="Transcribed_RNA"/>
</dbReference>
<proteinExistence type="predicted"/>